<comment type="caution">
    <text evidence="1">The sequence shown here is derived from an EMBL/GenBank/DDBJ whole genome shotgun (WGS) entry which is preliminary data.</text>
</comment>
<dbReference type="Proteomes" id="UP001229346">
    <property type="component" value="Unassembled WGS sequence"/>
</dbReference>
<proteinExistence type="predicted"/>
<name>A0ABT9U486_PAEHA</name>
<dbReference type="RefSeq" id="WP_307205709.1">
    <property type="nucleotide sequence ID" value="NZ_JAUSSU010000007.1"/>
</dbReference>
<sequence>MFKSGFTLSTDSHLSAAMFNKTPVVAWQDGEIIDYGGLIEKQDEHTVTINGMHYMKAACEFKVR</sequence>
<evidence type="ECO:0000313" key="1">
    <source>
        <dbReference type="EMBL" id="MDQ0114378.1"/>
    </source>
</evidence>
<keyword evidence="2" id="KW-1185">Reference proteome</keyword>
<organism evidence="1 2">
    <name type="scientific">Paenibacillus harenae</name>
    <dbReference type="NCBI Taxonomy" id="306543"/>
    <lineage>
        <taxon>Bacteria</taxon>
        <taxon>Bacillati</taxon>
        <taxon>Bacillota</taxon>
        <taxon>Bacilli</taxon>
        <taxon>Bacillales</taxon>
        <taxon>Paenibacillaceae</taxon>
        <taxon>Paenibacillus</taxon>
    </lineage>
</organism>
<protein>
    <submittedName>
        <fullName evidence="1">Uncharacterized protein</fullName>
    </submittedName>
</protein>
<evidence type="ECO:0000313" key="2">
    <source>
        <dbReference type="Proteomes" id="UP001229346"/>
    </source>
</evidence>
<gene>
    <name evidence="1" type="ORF">J2T15_003833</name>
</gene>
<dbReference type="EMBL" id="JAUSSU010000007">
    <property type="protein sequence ID" value="MDQ0114378.1"/>
    <property type="molecule type" value="Genomic_DNA"/>
</dbReference>
<accession>A0ABT9U486</accession>
<reference evidence="1 2" key="1">
    <citation type="submission" date="2023-07" db="EMBL/GenBank/DDBJ databases">
        <title>Sorghum-associated microbial communities from plants grown in Nebraska, USA.</title>
        <authorList>
            <person name="Schachtman D."/>
        </authorList>
    </citation>
    <scope>NUCLEOTIDE SEQUENCE [LARGE SCALE GENOMIC DNA]</scope>
    <source>
        <strain evidence="1 2">CC482</strain>
    </source>
</reference>